<dbReference type="EMBL" id="REGN01000721">
    <property type="protein sequence ID" value="RNA39656.1"/>
    <property type="molecule type" value="Genomic_DNA"/>
</dbReference>
<name>A0A3M7SV77_BRAPC</name>
<accession>A0A3M7SV77</accession>
<protein>
    <submittedName>
        <fullName evidence="1">Uncharacterized protein</fullName>
    </submittedName>
</protein>
<reference evidence="1 2" key="1">
    <citation type="journal article" date="2018" name="Sci. Rep.">
        <title>Genomic signatures of local adaptation to the degree of environmental predictability in rotifers.</title>
        <authorList>
            <person name="Franch-Gras L."/>
            <person name="Hahn C."/>
            <person name="Garcia-Roger E.M."/>
            <person name="Carmona M.J."/>
            <person name="Serra M."/>
            <person name="Gomez A."/>
        </authorList>
    </citation>
    <scope>NUCLEOTIDE SEQUENCE [LARGE SCALE GENOMIC DNA]</scope>
    <source>
        <strain evidence="1">HYR1</strain>
    </source>
</reference>
<keyword evidence="2" id="KW-1185">Reference proteome</keyword>
<proteinExistence type="predicted"/>
<comment type="caution">
    <text evidence="1">The sequence shown here is derived from an EMBL/GenBank/DDBJ whole genome shotgun (WGS) entry which is preliminary data.</text>
</comment>
<dbReference type="Proteomes" id="UP000276133">
    <property type="component" value="Unassembled WGS sequence"/>
</dbReference>
<sequence length="74" mass="8511">MFKSHKLQYLYPNLKLQIFLLIFTVTTARLACGGDLLGPMVGPRTYVTYCSSLHITHRKVLKKEILFLVQNKIS</sequence>
<organism evidence="1 2">
    <name type="scientific">Brachionus plicatilis</name>
    <name type="common">Marine rotifer</name>
    <name type="synonym">Brachionus muelleri</name>
    <dbReference type="NCBI Taxonomy" id="10195"/>
    <lineage>
        <taxon>Eukaryota</taxon>
        <taxon>Metazoa</taxon>
        <taxon>Spiralia</taxon>
        <taxon>Gnathifera</taxon>
        <taxon>Rotifera</taxon>
        <taxon>Eurotatoria</taxon>
        <taxon>Monogononta</taxon>
        <taxon>Pseudotrocha</taxon>
        <taxon>Ploima</taxon>
        <taxon>Brachionidae</taxon>
        <taxon>Brachionus</taxon>
    </lineage>
</organism>
<evidence type="ECO:0000313" key="2">
    <source>
        <dbReference type="Proteomes" id="UP000276133"/>
    </source>
</evidence>
<gene>
    <name evidence="1" type="ORF">BpHYR1_027757</name>
</gene>
<dbReference type="AlphaFoldDB" id="A0A3M7SV77"/>
<evidence type="ECO:0000313" key="1">
    <source>
        <dbReference type="EMBL" id="RNA39656.1"/>
    </source>
</evidence>